<reference evidence="1" key="1">
    <citation type="submission" date="2013-11" db="EMBL/GenBank/DDBJ databases">
        <title>New antitubercular compounds from marine-derived Verrucosispora sp. MS100047.</title>
        <authorList>
            <person name="Huang P."/>
            <person name="Xie F."/>
            <person name="Wang Q."/>
            <person name="Wang J."/>
            <person name="Wang Q."/>
            <person name="Abdel-Mageed W.M."/>
            <person name="Liu M."/>
            <person name="Han J."/>
            <person name="Song F."/>
            <person name="Dai H."/>
            <person name="Liu X."/>
            <person name="Zhang L."/>
        </authorList>
    </citation>
    <scope>NUCLEOTIDE SEQUENCE</scope>
    <source>
        <strain evidence="1">MS100047</strain>
    </source>
</reference>
<sequence length="43" mass="4570">MPILALRSGVPVRVPGRACCNTTGGSETTDDHSTVYMYRATGK</sequence>
<gene>
    <name evidence="1" type="ORF">VASRM7_382</name>
</gene>
<name>A0A097CSJ3_9ACTN</name>
<organism evidence="1">
    <name type="scientific">Verrucosispora sp. MS100047</name>
    <dbReference type="NCBI Taxonomy" id="1410949"/>
    <lineage>
        <taxon>Bacteria</taxon>
        <taxon>Bacillati</taxon>
        <taxon>Actinomycetota</taxon>
        <taxon>Actinomycetes</taxon>
        <taxon>Micromonosporales</taxon>
        <taxon>Micromonosporaceae</taxon>
        <taxon>Micromonospora</taxon>
    </lineage>
</organism>
<accession>A0A097CSJ3</accession>
<protein>
    <submittedName>
        <fullName evidence="1">Uncharacterized protein</fullName>
    </submittedName>
</protein>
<dbReference type="AlphaFoldDB" id="A0A097CSJ3"/>
<dbReference type="EMBL" id="KF826669">
    <property type="protein sequence ID" value="AIS85621.1"/>
    <property type="molecule type" value="Genomic_DNA"/>
</dbReference>
<evidence type="ECO:0000313" key="1">
    <source>
        <dbReference type="EMBL" id="AIS85621.1"/>
    </source>
</evidence>
<proteinExistence type="predicted"/>